<accession>C7N803</accession>
<dbReference type="GO" id="GO:0009307">
    <property type="term" value="P:DNA restriction-modification system"/>
    <property type="evidence" value="ECO:0007669"/>
    <property type="project" value="UniProtKB-KW"/>
</dbReference>
<keyword evidence="6" id="KW-1185">Reference proteome</keyword>
<sequence length="343" mass="38417">MSLNNANRRVFLLTELFEITMGNKLDMNKMTFDAPEVNFVGRSSSNNGVAAKVDRIAGLEPYPSGDITVALGGSLGTSCLQFEPFYTSQNVAVLHALEPMSIQAKLFICSVIMFECRYKYSAFGRELNVHIRDDFNLELPVTPSGDPDWAFMEAYIDGLHSKPVTTGIRSVNVPLDIQNWKEFLVDDVLKIINGKGITIDEIAEHPGDLEAVQSGEENMGVLGLISREYCDEMDYKRVDEPCLTVARSGTSGYVAYHPNGCVVGDSAKILLLKDSSAKNVYVYLFVRTILEANRYKYCYGRKVTEDGYKNVMIKLPVKSDGSPDWVWMEQYMKSLPYSDRINL</sequence>
<dbReference type="EMBL" id="CP001684">
    <property type="protein sequence ID" value="ACV23038.1"/>
    <property type="molecule type" value="Genomic_DNA"/>
</dbReference>
<dbReference type="SUPFAM" id="SSF116734">
    <property type="entry name" value="DNA methylase specificity domain"/>
    <property type="match status" value="2"/>
</dbReference>
<evidence type="ECO:0000259" key="4">
    <source>
        <dbReference type="Pfam" id="PF01420"/>
    </source>
</evidence>
<dbReference type="HOGENOM" id="CLU_896549_0_0_11"/>
<gene>
    <name evidence="5" type="ordered locus">Shel_20240</name>
</gene>
<dbReference type="Gene3D" id="3.90.220.20">
    <property type="entry name" value="DNA methylase specificity domains"/>
    <property type="match status" value="2"/>
</dbReference>
<dbReference type="STRING" id="471855.Shel_20240"/>
<proteinExistence type="inferred from homology"/>
<keyword evidence="2" id="KW-0680">Restriction system</keyword>
<reference evidence="5 6" key="1">
    <citation type="journal article" date="2009" name="Stand. Genomic Sci.">
        <title>Complete genome sequence of Slackia heliotrinireducens type strain (RHS 1).</title>
        <authorList>
            <person name="Pukall R."/>
            <person name="Lapidus A."/>
            <person name="Nolan M."/>
            <person name="Copeland A."/>
            <person name="Glavina Del Rio T."/>
            <person name="Lucas S."/>
            <person name="Chen F."/>
            <person name="Tice H."/>
            <person name="Cheng J.F."/>
            <person name="Chertkov O."/>
            <person name="Bruce D."/>
            <person name="Goodwin L."/>
            <person name="Kuske C."/>
            <person name="Brettin T."/>
            <person name="Detter J.C."/>
            <person name="Han C."/>
            <person name="Pitluck S."/>
            <person name="Pati A."/>
            <person name="Mavrommatis K."/>
            <person name="Ivanova N."/>
            <person name="Ovchinnikova G."/>
            <person name="Chen A."/>
            <person name="Palaniappan K."/>
            <person name="Schneider S."/>
            <person name="Rohde M."/>
            <person name="Chain P."/>
            <person name="D'haeseleer P."/>
            <person name="Goker M."/>
            <person name="Bristow J."/>
            <person name="Eisen J.A."/>
            <person name="Markowitz V."/>
            <person name="Kyrpides N.C."/>
            <person name="Klenk H.P."/>
            <person name="Hugenholtz P."/>
        </authorList>
    </citation>
    <scope>NUCLEOTIDE SEQUENCE [LARGE SCALE GENOMIC DNA]</scope>
    <source>
        <strain evidence="6">ATCC 29202 / DSM 20476 / NCTC 11029 / RHS 1</strain>
    </source>
</reference>
<evidence type="ECO:0000313" key="5">
    <source>
        <dbReference type="EMBL" id="ACV23038.1"/>
    </source>
</evidence>
<name>C7N803_SLAHD</name>
<dbReference type="InterPro" id="IPR000055">
    <property type="entry name" value="Restrct_endonuc_typeI_TRD"/>
</dbReference>
<comment type="similarity">
    <text evidence="1">Belongs to the type-I restriction system S methylase family.</text>
</comment>
<dbReference type="eggNOG" id="COG0732">
    <property type="taxonomic scope" value="Bacteria"/>
</dbReference>
<dbReference type="Proteomes" id="UP000002026">
    <property type="component" value="Chromosome"/>
</dbReference>
<feature type="domain" description="Type I restriction modification DNA specificity" evidence="4">
    <location>
        <begin position="10"/>
        <end position="158"/>
    </location>
</feature>
<dbReference type="RefSeq" id="WP_012799139.1">
    <property type="nucleotide sequence ID" value="NC_013165.1"/>
</dbReference>
<dbReference type="AlphaFoldDB" id="C7N803"/>
<dbReference type="InterPro" id="IPR044946">
    <property type="entry name" value="Restrct_endonuc_typeI_TRD_sf"/>
</dbReference>
<evidence type="ECO:0000256" key="2">
    <source>
        <dbReference type="ARBA" id="ARBA00022747"/>
    </source>
</evidence>
<dbReference type="GO" id="GO:0003677">
    <property type="term" value="F:DNA binding"/>
    <property type="evidence" value="ECO:0007669"/>
    <property type="project" value="UniProtKB-KW"/>
</dbReference>
<dbReference type="Pfam" id="PF01420">
    <property type="entry name" value="Methylase_S"/>
    <property type="match status" value="2"/>
</dbReference>
<protein>
    <submittedName>
        <fullName evidence="5">Type I restriction modification DNA specificity protein</fullName>
    </submittedName>
</protein>
<evidence type="ECO:0000256" key="3">
    <source>
        <dbReference type="ARBA" id="ARBA00023125"/>
    </source>
</evidence>
<evidence type="ECO:0000256" key="1">
    <source>
        <dbReference type="ARBA" id="ARBA00010923"/>
    </source>
</evidence>
<keyword evidence="3" id="KW-0238">DNA-binding</keyword>
<dbReference type="REBASE" id="21787">
    <property type="entry name" value="S.SheORF20240P"/>
</dbReference>
<organism evidence="5 6">
    <name type="scientific">Slackia heliotrinireducens (strain ATCC 29202 / DSM 20476 / NCTC 11029 / RHS 1)</name>
    <name type="common">Peptococcus heliotrinreducens</name>
    <dbReference type="NCBI Taxonomy" id="471855"/>
    <lineage>
        <taxon>Bacteria</taxon>
        <taxon>Bacillati</taxon>
        <taxon>Actinomycetota</taxon>
        <taxon>Coriobacteriia</taxon>
        <taxon>Eggerthellales</taxon>
        <taxon>Eggerthellaceae</taxon>
        <taxon>Slackia</taxon>
    </lineage>
</organism>
<evidence type="ECO:0000313" key="6">
    <source>
        <dbReference type="Proteomes" id="UP000002026"/>
    </source>
</evidence>
<feature type="domain" description="Type I restriction modification DNA specificity" evidence="4">
    <location>
        <begin position="179"/>
        <end position="333"/>
    </location>
</feature>
<dbReference type="KEGG" id="shi:Shel_20240"/>